<name>A0A5D3CPK6_CUCMM</name>
<dbReference type="EMBL" id="SSTD01009863">
    <property type="protein sequence ID" value="TYK13731.1"/>
    <property type="molecule type" value="Genomic_DNA"/>
</dbReference>
<sequence length="313" mass="36107">MGSSSRPKNDVVKQPCKASDNPHFFKVVSARALKEQKLEIPRKFVREYGVKAFATNQICLKVAADGRKWNVRLTKTNDGTRVWFHDDGWQMFVEFYSVGLEYFLVFKYERQSSSFYVVIFDRTATEIEYPMKIIICIDDAEEKVKKETNISQGIKLHKSTFFWCVVYLYRSIINKEKETLDSKIGKVNFGAVELMDNKKKLRSTTTSQREKAMANATAFQSMTINPSFLCKMSPSHIHRSLNVPKRFVEMHIEKSMESILQVSDGRTWEVRESLSKLKFFELLDRPNLFSNSISNGMEPVGGVPGRLTKFGRS</sequence>
<evidence type="ECO:0000256" key="4">
    <source>
        <dbReference type="ARBA" id="ARBA00023163"/>
    </source>
</evidence>
<keyword evidence="2" id="KW-0805">Transcription regulation</keyword>
<keyword evidence="5" id="KW-0539">Nucleus</keyword>
<dbReference type="PANTHER" id="PTHR31920">
    <property type="entry name" value="B3 DOMAIN-CONTAINING"/>
    <property type="match status" value="1"/>
</dbReference>
<evidence type="ECO:0000313" key="7">
    <source>
        <dbReference type="EMBL" id="KAA0045857.1"/>
    </source>
</evidence>
<dbReference type="GO" id="GO:0003677">
    <property type="term" value="F:DNA binding"/>
    <property type="evidence" value="ECO:0007669"/>
    <property type="project" value="UniProtKB-KW"/>
</dbReference>
<evidence type="ECO:0000256" key="5">
    <source>
        <dbReference type="ARBA" id="ARBA00023242"/>
    </source>
</evidence>
<proteinExistence type="predicted"/>
<organism evidence="8 10">
    <name type="scientific">Cucumis melo var. makuwa</name>
    <name type="common">Oriental melon</name>
    <dbReference type="NCBI Taxonomy" id="1194695"/>
    <lineage>
        <taxon>Eukaryota</taxon>
        <taxon>Viridiplantae</taxon>
        <taxon>Streptophyta</taxon>
        <taxon>Embryophyta</taxon>
        <taxon>Tracheophyta</taxon>
        <taxon>Spermatophyta</taxon>
        <taxon>Magnoliopsida</taxon>
        <taxon>eudicotyledons</taxon>
        <taxon>Gunneridae</taxon>
        <taxon>Pentapetalae</taxon>
        <taxon>rosids</taxon>
        <taxon>fabids</taxon>
        <taxon>Cucurbitales</taxon>
        <taxon>Cucurbitaceae</taxon>
        <taxon>Benincaseae</taxon>
        <taxon>Cucumis</taxon>
    </lineage>
</organism>
<dbReference type="InterPro" id="IPR050655">
    <property type="entry name" value="Plant_B3_domain"/>
</dbReference>
<evidence type="ECO:0000313" key="9">
    <source>
        <dbReference type="Proteomes" id="UP000321393"/>
    </source>
</evidence>
<evidence type="ECO:0000313" key="10">
    <source>
        <dbReference type="Proteomes" id="UP000321947"/>
    </source>
</evidence>
<feature type="domain" description="TF-B3" evidence="6">
    <location>
        <begin position="23"/>
        <end position="123"/>
    </location>
</feature>
<dbReference type="Gene3D" id="2.40.330.10">
    <property type="entry name" value="DNA-binding pseudobarrel domain"/>
    <property type="match status" value="2"/>
</dbReference>
<evidence type="ECO:0000256" key="1">
    <source>
        <dbReference type="ARBA" id="ARBA00004123"/>
    </source>
</evidence>
<dbReference type="CDD" id="cd10017">
    <property type="entry name" value="B3_DNA"/>
    <property type="match status" value="1"/>
</dbReference>
<protein>
    <submittedName>
        <fullName evidence="8">B3 domain-containing protein</fullName>
    </submittedName>
</protein>
<dbReference type="OrthoDB" id="623918at2759"/>
<dbReference type="InterPro" id="IPR015300">
    <property type="entry name" value="DNA-bd_pseudobarrel_sf"/>
</dbReference>
<dbReference type="PROSITE" id="PS50863">
    <property type="entry name" value="B3"/>
    <property type="match status" value="1"/>
</dbReference>
<evidence type="ECO:0000256" key="2">
    <source>
        <dbReference type="ARBA" id="ARBA00023015"/>
    </source>
</evidence>
<evidence type="ECO:0000259" key="6">
    <source>
        <dbReference type="PROSITE" id="PS50863"/>
    </source>
</evidence>
<accession>A0A5D3CPK6</accession>
<comment type="caution">
    <text evidence="8">The sequence shown here is derived from an EMBL/GenBank/DDBJ whole genome shotgun (WGS) entry which is preliminary data.</text>
</comment>
<dbReference type="Proteomes" id="UP000321393">
    <property type="component" value="Unassembled WGS sequence"/>
</dbReference>
<dbReference type="Pfam" id="PF02362">
    <property type="entry name" value="B3"/>
    <property type="match status" value="1"/>
</dbReference>
<dbReference type="AlphaFoldDB" id="A0A5D3CPK6"/>
<reference evidence="9 10" key="1">
    <citation type="submission" date="2019-08" db="EMBL/GenBank/DDBJ databases">
        <title>Draft genome sequences of two oriental melons (Cucumis melo L. var makuwa).</title>
        <authorList>
            <person name="Kwon S.-Y."/>
        </authorList>
    </citation>
    <scope>NUCLEOTIDE SEQUENCE [LARGE SCALE GENOMIC DNA]</scope>
    <source>
        <strain evidence="10">cv. Chang Bougi</strain>
        <strain evidence="9">cv. SW 3</strain>
        <tissue evidence="8">Leaf</tissue>
    </source>
</reference>
<keyword evidence="4" id="KW-0804">Transcription</keyword>
<dbReference type="STRING" id="1194695.A0A5D3CPK6"/>
<dbReference type="SUPFAM" id="SSF101936">
    <property type="entry name" value="DNA-binding pseudobarrel domain"/>
    <property type="match status" value="2"/>
</dbReference>
<comment type="subcellular location">
    <subcellularLocation>
        <location evidence="1">Nucleus</location>
    </subcellularLocation>
</comment>
<dbReference type="GO" id="GO:0005634">
    <property type="term" value="C:nucleus"/>
    <property type="evidence" value="ECO:0007669"/>
    <property type="project" value="UniProtKB-SubCell"/>
</dbReference>
<gene>
    <name evidence="8" type="ORF">E5676_scaffold299G002600</name>
    <name evidence="7" type="ORF">E6C27_scaffold243G003900</name>
</gene>
<dbReference type="InterPro" id="IPR003340">
    <property type="entry name" value="B3_DNA-bd"/>
</dbReference>
<evidence type="ECO:0000313" key="8">
    <source>
        <dbReference type="EMBL" id="TYK13731.1"/>
    </source>
</evidence>
<dbReference type="Proteomes" id="UP000321947">
    <property type="component" value="Unassembled WGS sequence"/>
</dbReference>
<dbReference type="EMBL" id="SSTE01014401">
    <property type="protein sequence ID" value="KAA0045857.1"/>
    <property type="molecule type" value="Genomic_DNA"/>
</dbReference>
<dbReference type="SMART" id="SM01019">
    <property type="entry name" value="B3"/>
    <property type="match status" value="1"/>
</dbReference>
<dbReference type="PANTHER" id="PTHR31920:SF147">
    <property type="entry name" value="TF-B3 DOMAIN-CONTAINING PROTEIN"/>
    <property type="match status" value="1"/>
</dbReference>
<evidence type="ECO:0000256" key="3">
    <source>
        <dbReference type="ARBA" id="ARBA00023125"/>
    </source>
</evidence>
<keyword evidence="3" id="KW-0238">DNA-binding</keyword>